<name>A0A9E2P1E8_9BACT</name>
<dbReference type="AlphaFoldDB" id="A0A9E2P1E8"/>
<comment type="catalytic activity">
    <reaction evidence="4">
        <text>2 cob(II)alamin + reduced [electron-transfer flavoprotein] + 2 ATP = 2 adenosylcob(III)alamin + 2 triphosphate + oxidized [electron-transfer flavoprotein] + 3 H(+)</text>
        <dbReference type="Rhea" id="RHEA:28671"/>
        <dbReference type="Rhea" id="RHEA-COMP:10685"/>
        <dbReference type="Rhea" id="RHEA-COMP:10686"/>
        <dbReference type="ChEBI" id="CHEBI:15378"/>
        <dbReference type="ChEBI" id="CHEBI:16304"/>
        <dbReference type="ChEBI" id="CHEBI:18036"/>
        <dbReference type="ChEBI" id="CHEBI:18408"/>
        <dbReference type="ChEBI" id="CHEBI:30616"/>
        <dbReference type="ChEBI" id="CHEBI:57692"/>
        <dbReference type="ChEBI" id="CHEBI:58307"/>
        <dbReference type="EC" id="2.5.1.17"/>
    </reaction>
</comment>
<dbReference type="EMBL" id="JAHLFU010000164">
    <property type="protein sequence ID" value="MBU3853668.1"/>
    <property type="molecule type" value="Genomic_DNA"/>
</dbReference>
<reference evidence="6" key="2">
    <citation type="submission" date="2021-04" db="EMBL/GenBank/DDBJ databases">
        <authorList>
            <person name="Gilroy R."/>
        </authorList>
    </citation>
    <scope>NUCLEOTIDE SEQUENCE</scope>
    <source>
        <strain evidence="6">G3-2149</strain>
    </source>
</reference>
<evidence type="ECO:0000256" key="2">
    <source>
        <dbReference type="ARBA" id="ARBA00022741"/>
    </source>
</evidence>
<dbReference type="Gene3D" id="1.20.1200.10">
    <property type="entry name" value="Cobalamin adenosyltransferase-like"/>
    <property type="match status" value="1"/>
</dbReference>
<gene>
    <name evidence="6" type="ORF">H9789_07620</name>
</gene>
<feature type="domain" description="Cobalamin adenosyltransferase-like" evidence="5">
    <location>
        <begin position="6"/>
        <end position="167"/>
    </location>
</feature>
<organism evidence="6 7">
    <name type="scientific">Candidatus Paraprevotella stercoravium</name>
    <dbReference type="NCBI Taxonomy" id="2838725"/>
    <lineage>
        <taxon>Bacteria</taxon>
        <taxon>Pseudomonadati</taxon>
        <taxon>Bacteroidota</taxon>
        <taxon>Bacteroidia</taxon>
        <taxon>Bacteroidales</taxon>
        <taxon>Prevotellaceae</taxon>
        <taxon>Paraprevotella</taxon>
    </lineage>
</organism>
<protein>
    <recommendedName>
        <fullName evidence="4">Corrinoid adenosyltransferase</fullName>
        <ecNumber evidence="4">2.5.1.17</ecNumber>
    </recommendedName>
    <alternativeName>
        <fullName evidence="4">Cob(II)alamin adenosyltransferase</fullName>
    </alternativeName>
    <alternativeName>
        <fullName evidence="4">Cob(II)yrinic acid a,c-diamide adenosyltransferase</fullName>
    </alternativeName>
    <alternativeName>
        <fullName evidence="4">Cobinamide/cobalamin adenosyltransferase</fullName>
    </alternativeName>
</protein>
<evidence type="ECO:0000313" key="7">
    <source>
        <dbReference type="Proteomes" id="UP000823865"/>
    </source>
</evidence>
<evidence type="ECO:0000259" key="5">
    <source>
        <dbReference type="Pfam" id="PF01923"/>
    </source>
</evidence>
<evidence type="ECO:0000256" key="4">
    <source>
        <dbReference type="RuleBase" id="RU366026"/>
    </source>
</evidence>
<dbReference type="InterPro" id="IPR029499">
    <property type="entry name" value="PduO-typ"/>
</dbReference>
<dbReference type="InterPro" id="IPR036451">
    <property type="entry name" value="CblAdoTrfase-like_sf"/>
</dbReference>
<accession>A0A9E2P1E8</accession>
<sequence length="187" mass="21208">MRKNSIYTRTGDQGQTSLVNGHRVGKDHELIEIYGGLDELNACLGCVLSQNIPDAEKKILVDIQNFLFEVGTIVSFPKISNEQREYIAFQVSGLESYIDRVQQEITMPQGFVLPGGCCSAALCHWSRTACRRVERLLYSQVKKQTGPSEVLIYINRLSDFLFVLALKLNFIEGREENLWQKRCGFGK</sequence>
<evidence type="ECO:0000313" key="6">
    <source>
        <dbReference type="EMBL" id="MBU3853668.1"/>
    </source>
</evidence>
<dbReference type="EC" id="2.5.1.17" evidence="4"/>
<dbReference type="NCBIfam" id="TIGR00636">
    <property type="entry name" value="PduO_Nterm"/>
    <property type="match status" value="1"/>
</dbReference>
<dbReference type="Pfam" id="PF01923">
    <property type="entry name" value="Cob_adeno_trans"/>
    <property type="match status" value="1"/>
</dbReference>
<evidence type="ECO:0000256" key="1">
    <source>
        <dbReference type="ARBA" id="ARBA00022679"/>
    </source>
</evidence>
<comment type="caution">
    <text evidence="6">The sequence shown here is derived from an EMBL/GenBank/DDBJ whole genome shotgun (WGS) entry which is preliminary data.</text>
</comment>
<dbReference type="GO" id="GO:0008817">
    <property type="term" value="F:corrinoid adenosyltransferase activity"/>
    <property type="evidence" value="ECO:0007669"/>
    <property type="project" value="UniProtKB-UniRule"/>
</dbReference>
<keyword evidence="4" id="KW-0169">Cobalamin biosynthesis</keyword>
<keyword evidence="2 4" id="KW-0547">Nucleotide-binding</keyword>
<comment type="catalytic activity">
    <reaction evidence="4">
        <text>2 cob(II)yrinate a,c diamide + reduced [electron-transfer flavoprotein] + 2 ATP = 2 adenosylcob(III)yrinate a,c-diamide + 2 triphosphate + oxidized [electron-transfer flavoprotein] + 3 H(+)</text>
        <dbReference type="Rhea" id="RHEA:11528"/>
        <dbReference type="Rhea" id="RHEA-COMP:10685"/>
        <dbReference type="Rhea" id="RHEA-COMP:10686"/>
        <dbReference type="ChEBI" id="CHEBI:15378"/>
        <dbReference type="ChEBI" id="CHEBI:18036"/>
        <dbReference type="ChEBI" id="CHEBI:30616"/>
        <dbReference type="ChEBI" id="CHEBI:57692"/>
        <dbReference type="ChEBI" id="CHEBI:58307"/>
        <dbReference type="ChEBI" id="CHEBI:58503"/>
        <dbReference type="ChEBI" id="CHEBI:58537"/>
        <dbReference type="EC" id="2.5.1.17"/>
    </reaction>
</comment>
<reference evidence="6" key="1">
    <citation type="journal article" date="2021" name="PeerJ">
        <title>Extensive microbial diversity within the chicken gut microbiome revealed by metagenomics and culture.</title>
        <authorList>
            <person name="Gilroy R."/>
            <person name="Ravi A."/>
            <person name="Getino M."/>
            <person name="Pursley I."/>
            <person name="Horton D.L."/>
            <person name="Alikhan N.F."/>
            <person name="Baker D."/>
            <person name="Gharbi K."/>
            <person name="Hall N."/>
            <person name="Watson M."/>
            <person name="Adriaenssens E.M."/>
            <person name="Foster-Nyarko E."/>
            <person name="Jarju S."/>
            <person name="Secka A."/>
            <person name="Antonio M."/>
            <person name="Oren A."/>
            <person name="Chaudhuri R.R."/>
            <person name="La Ragione R."/>
            <person name="Hildebrand F."/>
            <person name="Pallen M.J."/>
        </authorList>
    </citation>
    <scope>NUCLEOTIDE SEQUENCE</scope>
    <source>
        <strain evidence="6">G3-2149</strain>
    </source>
</reference>
<proteinExistence type="inferred from homology"/>
<dbReference type="PANTHER" id="PTHR12213:SF0">
    <property type="entry name" value="CORRINOID ADENOSYLTRANSFERASE MMAB"/>
    <property type="match status" value="1"/>
</dbReference>
<dbReference type="PANTHER" id="PTHR12213">
    <property type="entry name" value="CORRINOID ADENOSYLTRANSFERASE"/>
    <property type="match status" value="1"/>
</dbReference>
<dbReference type="SUPFAM" id="SSF89028">
    <property type="entry name" value="Cobalamin adenosyltransferase-like"/>
    <property type="match status" value="1"/>
</dbReference>
<evidence type="ECO:0000256" key="3">
    <source>
        <dbReference type="ARBA" id="ARBA00022840"/>
    </source>
</evidence>
<keyword evidence="3 4" id="KW-0067">ATP-binding</keyword>
<dbReference type="Proteomes" id="UP000823865">
    <property type="component" value="Unassembled WGS sequence"/>
</dbReference>
<dbReference type="GO" id="GO:0005524">
    <property type="term" value="F:ATP binding"/>
    <property type="evidence" value="ECO:0007669"/>
    <property type="project" value="UniProtKB-UniRule"/>
</dbReference>
<comment type="similarity">
    <text evidence="4">Belongs to the Cob(I)alamin adenosyltransferase family.</text>
</comment>
<comment type="pathway">
    <text evidence="4">Cofactor biosynthesis; adenosylcobalamin biosynthesis; adenosylcobalamin from cob(II)yrinate a,c-diamide: step 2/7.</text>
</comment>
<dbReference type="InterPro" id="IPR016030">
    <property type="entry name" value="CblAdoTrfase-like"/>
</dbReference>
<dbReference type="GO" id="GO:0009236">
    <property type="term" value="P:cobalamin biosynthetic process"/>
    <property type="evidence" value="ECO:0007669"/>
    <property type="project" value="UniProtKB-UniRule"/>
</dbReference>
<keyword evidence="1 4" id="KW-0808">Transferase</keyword>